<feature type="transmembrane region" description="Helical" evidence="1">
    <location>
        <begin position="178"/>
        <end position="202"/>
    </location>
</feature>
<keyword evidence="1" id="KW-0472">Membrane</keyword>
<accession>A0A840DQI2</accession>
<name>A0A840DQI2_9MICO</name>
<keyword evidence="3" id="KW-1185">Reference proteome</keyword>
<feature type="transmembrane region" description="Helical" evidence="1">
    <location>
        <begin position="15"/>
        <end position="34"/>
    </location>
</feature>
<organism evidence="2 3">
    <name type="scientific">Canibacter oris</name>
    <dbReference type="NCBI Taxonomy" id="1365628"/>
    <lineage>
        <taxon>Bacteria</taxon>
        <taxon>Bacillati</taxon>
        <taxon>Actinomycetota</taxon>
        <taxon>Actinomycetes</taxon>
        <taxon>Micrococcales</taxon>
        <taxon>Microbacteriaceae</taxon>
        <taxon>Canibacter</taxon>
    </lineage>
</organism>
<dbReference type="EMBL" id="JACIFD010000010">
    <property type="protein sequence ID" value="MBB4071799.1"/>
    <property type="molecule type" value="Genomic_DNA"/>
</dbReference>
<sequence length="272" mass="29660">MFGKILKHDFIRTRFLLLIITGAAVLAALLSLLLSFLMPVMAVLALLATATLYLLAVQLYLYIDFYFTTFGSKNATWTHSIPVSGRQLYFAKLLYITLVQYAVIVLAVVVGLLLSVTVFSNLWAQLSAEVFGAAEIKQLSAMTGFFGLLLLVYPAFSVATTLALIIIGGNGRIGRLGFVGPVIVYFVYTVAVQIVSLGLYLVSPVYNYATGRFSTSGTLIDQFTWAFTGNTQALEEASTTMPVLLLILSPLLAIAGVWISQHLMHEKLDLQA</sequence>
<dbReference type="RefSeq" id="WP_183304787.1">
    <property type="nucleotide sequence ID" value="NZ_JACIFD010000010.1"/>
</dbReference>
<evidence type="ECO:0000313" key="2">
    <source>
        <dbReference type="EMBL" id="MBB4071799.1"/>
    </source>
</evidence>
<feature type="transmembrane region" description="Helical" evidence="1">
    <location>
        <begin position="241"/>
        <end position="259"/>
    </location>
</feature>
<keyword evidence="1" id="KW-1133">Transmembrane helix</keyword>
<feature type="transmembrane region" description="Helical" evidence="1">
    <location>
        <begin position="93"/>
        <end position="119"/>
    </location>
</feature>
<gene>
    <name evidence="2" type="ORF">F5897_001118</name>
</gene>
<proteinExistence type="predicted"/>
<dbReference type="AlphaFoldDB" id="A0A840DQI2"/>
<comment type="caution">
    <text evidence="2">The sequence shown here is derived from an EMBL/GenBank/DDBJ whole genome shotgun (WGS) entry which is preliminary data.</text>
</comment>
<evidence type="ECO:0000256" key="1">
    <source>
        <dbReference type="SAM" id="Phobius"/>
    </source>
</evidence>
<keyword evidence="1" id="KW-0812">Transmembrane</keyword>
<feature type="transmembrane region" description="Helical" evidence="1">
    <location>
        <begin position="139"/>
        <end position="166"/>
    </location>
</feature>
<dbReference type="Proteomes" id="UP000571183">
    <property type="component" value="Unassembled WGS sequence"/>
</dbReference>
<reference evidence="2" key="1">
    <citation type="submission" date="2020-08" db="EMBL/GenBank/DDBJ databases">
        <title>Sequencing the genomes of 1000 actinobacteria strains.</title>
        <authorList>
            <person name="Klenk H.-P."/>
        </authorList>
    </citation>
    <scope>NUCLEOTIDE SEQUENCE [LARGE SCALE GENOMIC DNA]</scope>
    <source>
        <strain evidence="2">DSM 27064</strain>
    </source>
</reference>
<evidence type="ECO:0000313" key="3">
    <source>
        <dbReference type="Proteomes" id="UP000571183"/>
    </source>
</evidence>
<feature type="transmembrane region" description="Helical" evidence="1">
    <location>
        <begin position="40"/>
        <end position="63"/>
    </location>
</feature>
<protein>
    <submittedName>
        <fullName evidence="2">Uncharacterized protein</fullName>
    </submittedName>
</protein>